<dbReference type="STRING" id="381666.H16_A2511"/>
<dbReference type="KEGG" id="reh:H16_A2511"/>
<dbReference type="AlphaFoldDB" id="Q0K8S2"/>
<reference evidence="2 3" key="1">
    <citation type="journal article" date="2006" name="Nat. Biotechnol.">
        <title>Genome sequence of the bioplastic-producing 'Knallgas' bacterium Ralstonia eutropha H16.</title>
        <authorList>
            <person name="Pohlmann A."/>
            <person name="Fricke W.F."/>
            <person name="Reinecke F."/>
            <person name="Kusian B."/>
            <person name="Liesegang H."/>
            <person name="Cramm R."/>
            <person name="Eitinger T."/>
            <person name="Ewering C."/>
            <person name="Potter M."/>
            <person name="Schwartz E."/>
            <person name="Strittmatter A."/>
            <person name="Voss I."/>
            <person name="Gottschalk G."/>
            <person name="Steinbuechel A."/>
            <person name="Friedrich B."/>
            <person name="Bowien B."/>
        </authorList>
    </citation>
    <scope>NUCLEOTIDE SEQUENCE [LARGE SCALE GENOMIC DNA]</scope>
    <source>
        <strain evidence="3">ATCC 17699 / DSM 428 / KCTC 22496 / NCIMB 10442 / H16 / Stanier 337</strain>
    </source>
</reference>
<evidence type="ECO:0000256" key="1">
    <source>
        <dbReference type="SAM" id="MobiDB-lite"/>
    </source>
</evidence>
<gene>
    <name evidence="2" type="ordered locus">H16_A2511</name>
</gene>
<protein>
    <submittedName>
        <fullName evidence="2">Uncharacterized protein</fullName>
    </submittedName>
</protein>
<evidence type="ECO:0000313" key="2">
    <source>
        <dbReference type="EMBL" id="CAJ93599.1"/>
    </source>
</evidence>
<feature type="compositionally biased region" description="Basic and acidic residues" evidence="1">
    <location>
        <begin position="54"/>
        <end position="65"/>
    </location>
</feature>
<evidence type="ECO:0000313" key="3">
    <source>
        <dbReference type="Proteomes" id="UP000008210"/>
    </source>
</evidence>
<feature type="region of interest" description="Disordered" evidence="1">
    <location>
        <begin position="40"/>
        <end position="66"/>
    </location>
</feature>
<sequence length="114" mass="12075">MRPVGAASAYNTGLYRLSDNAVKKTDLEKNKGLKIANSLKQASAGRGIPGGAARPDRREQRRLDQEQGLVPFACKLDGTLVKRLQALAVDHPGGMTGLLNELLAGALPPEQGQS</sequence>
<proteinExistence type="predicted"/>
<dbReference type="HOGENOM" id="CLU_168100_0_0_4"/>
<organism evidence="2 3">
    <name type="scientific">Cupriavidus necator (strain ATCC 17699 / DSM 428 / KCTC 22496 / NCIMB 10442 / H16 / Stanier 337)</name>
    <name type="common">Ralstonia eutropha</name>
    <dbReference type="NCBI Taxonomy" id="381666"/>
    <lineage>
        <taxon>Bacteria</taxon>
        <taxon>Pseudomonadati</taxon>
        <taxon>Pseudomonadota</taxon>
        <taxon>Betaproteobacteria</taxon>
        <taxon>Burkholderiales</taxon>
        <taxon>Burkholderiaceae</taxon>
        <taxon>Cupriavidus</taxon>
    </lineage>
</organism>
<name>Q0K8S2_CUPNH</name>
<dbReference type="Proteomes" id="UP000008210">
    <property type="component" value="Chromosome 1"/>
</dbReference>
<dbReference type="eggNOG" id="ENOG50333Y3">
    <property type="taxonomic scope" value="Bacteria"/>
</dbReference>
<accession>Q0K8S2</accession>
<dbReference type="EMBL" id="AM260479">
    <property type="protein sequence ID" value="CAJ93599.1"/>
    <property type="molecule type" value="Genomic_DNA"/>
</dbReference>
<keyword evidence="3" id="KW-1185">Reference proteome</keyword>